<comment type="caution">
    <text evidence="1">The sequence shown here is derived from an EMBL/GenBank/DDBJ whole genome shotgun (WGS) entry which is preliminary data.</text>
</comment>
<reference evidence="1" key="1">
    <citation type="submission" date="2019-08" db="EMBL/GenBank/DDBJ databases">
        <authorList>
            <person name="Kucharzyk K."/>
            <person name="Murdoch R.W."/>
            <person name="Higgins S."/>
            <person name="Loffler F."/>
        </authorList>
    </citation>
    <scope>NUCLEOTIDE SEQUENCE</scope>
</reference>
<sequence>MAKLERLAVKAKEAARMLSLSVQDFLFLVEQGALPPPIRLGKHTLWVVAEIEAVLTGSKIEPEAFVV</sequence>
<proteinExistence type="predicted"/>
<organism evidence="1">
    <name type="scientific">bioreactor metagenome</name>
    <dbReference type="NCBI Taxonomy" id="1076179"/>
    <lineage>
        <taxon>unclassified sequences</taxon>
        <taxon>metagenomes</taxon>
        <taxon>ecological metagenomes</taxon>
    </lineage>
</organism>
<dbReference type="EMBL" id="VSSQ01000585">
    <property type="protein sequence ID" value="MPL98012.1"/>
    <property type="molecule type" value="Genomic_DNA"/>
</dbReference>
<dbReference type="AlphaFoldDB" id="A0A644W5X5"/>
<gene>
    <name evidence="1" type="ORF">SDC9_44210</name>
</gene>
<protein>
    <recommendedName>
        <fullName evidence="2">Helix-turn-helix domain-containing protein</fullName>
    </recommendedName>
</protein>
<evidence type="ECO:0000313" key="1">
    <source>
        <dbReference type="EMBL" id="MPL98012.1"/>
    </source>
</evidence>
<name>A0A644W5X5_9ZZZZ</name>
<evidence type="ECO:0008006" key="2">
    <source>
        <dbReference type="Google" id="ProtNLM"/>
    </source>
</evidence>
<accession>A0A644W5X5</accession>